<dbReference type="SUPFAM" id="SSF50022">
    <property type="entry name" value="ISP domain"/>
    <property type="match status" value="1"/>
</dbReference>
<evidence type="ECO:0000259" key="11">
    <source>
        <dbReference type="PROSITE" id="PS51296"/>
    </source>
</evidence>
<evidence type="ECO:0000256" key="6">
    <source>
        <dbReference type="ARBA" id="ARBA00022827"/>
    </source>
</evidence>
<evidence type="ECO:0000256" key="8">
    <source>
        <dbReference type="ARBA" id="ARBA00023004"/>
    </source>
</evidence>
<evidence type="ECO:0000313" key="12">
    <source>
        <dbReference type="EMBL" id="SSW98741.1"/>
    </source>
</evidence>
<dbReference type="PANTHER" id="PTHR43557">
    <property type="entry name" value="APOPTOSIS-INDUCING FACTOR 1"/>
    <property type="match status" value="1"/>
</dbReference>
<evidence type="ECO:0000256" key="4">
    <source>
        <dbReference type="ARBA" id="ARBA00022714"/>
    </source>
</evidence>
<dbReference type="InterPro" id="IPR017941">
    <property type="entry name" value="Rieske_2Fe-2S"/>
</dbReference>
<dbReference type="PROSITE" id="PS51296">
    <property type="entry name" value="RIESKE"/>
    <property type="match status" value="1"/>
</dbReference>
<comment type="similarity">
    <text evidence="2">Belongs to the FAD-dependent oxidoreductase family.</text>
</comment>
<reference evidence="12" key="1">
    <citation type="submission" date="2018-04" db="EMBL/GenBank/DDBJ databases">
        <authorList>
            <person name="Go L.Y."/>
            <person name="Mitchell J.A."/>
        </authorList>
    </citation>
    <scope>NUCLEOTIDE SEQUENCE</scope>
    <source>
        <tissue evidence="12">Whole organism</tissue>
    </source>
</reference>
<reference evidence="13" key="2">
    <citation type="submission" date="2018-07" db="EMBL/GenBank/DDBJ databases">
        <authorList>
            <person name="Quirk P.G."/>
            <person name="Krulwich T.A."/>
        </authorList>
    </citation>
    <scope>NUCLEOTIDE SEQUENCE</scope>
</reference>
<dbReference type="GO" id="GO:0016651">
    <property type="term" value="F:oxidoreductase activity, acting on NAD(P)H"/>
    <property type="evidence" value="ECO:0007669"/>
    <property type="project" value="TreeGrafter"/>
</dbReference>
<dbReference type="Pfam" id="PF00355">
    <property type="entry name" value="Rieske"/>
    <property type="match status" value="1"/>
</dbReference>
<dbReference type="GO" id="GO:0046872">
    <property type="term" value="F:metal ion binding"/>
    <property type="evidence" value="ECO:0007669"/>
    <property type="project" value="UniProtKB-KW"/>
</dbReference>
<dbReference type="PANTHER" id="PTHR43557:SF2">
    <property type="entry name" value="RIESKE DOMAIN-CONTAINING PROTEIN-RELATED"/>
    <property type="match status" value="1"/>
</dbReference>
<dbReference type="Pfam" id="PF07992">
    <property type="entry name" value="Pyr_redox_2"/>
    <property type="match status" value="1"/>
</dbReference>
<evidence type="ECO:0000256" key="3">
    <source>
        <dbReference type="ARBA" id="ARBA00022630"/>
    </source>
</evidence>
<evidence type="ECO:0000256" key="7">
    <source>
        <dbReference type="ARBA" id="ARBA00023002"/>
    </source>
</evidence>
<organism evidence="12">
    <name type="scientific">Culicoides sonorensis</name>
    <name type="common">Biting midge</name>
    <dbReference type="NCBI Taxonomy" id="179676"/>
    <lineage>
        <taxon>Eukaryota</taxon>
        <taxon>Metazoa</taxon>
        <taxon>Ecdysozoa</taxon>
        <taxon>Arthropoda</taxon>
        <taxon>Hexapoda</taxon>
        <taxon>Insecta</taxon>
        <taxon>Pterygota</taxon>
        <taxon>Neoptera</taxon>
        <taxon>Endopterygota</taxon>
        <taxon>Diptera</taxon>
        <taxon>Nematocera</taxon>
        <taxon>Chironomoidea</taxon>
        <taxon>Ceratopogonidae</taxon>
        <taxon>Ceratopogoninae</taxon>
        <taxon>Culicoides</taxon>
        <taxon>Monoculicoides</taxon>
    </lineage>
</organism>
<dbReference type="EMBL" id="UFQT01000056">
    <property type="protein sequence ID" value="SSX19127.1"/>
    <property type="molecule type" value="Genomic_DNA"/>
</dbReference>
<protein>
    <submittedName>
        <fullName evidence="12">CSON012282 protein</fullName>
    </submittedName>
</protein>
<evidence type="ECO:0000256" key="5">
    <source>
        <dbReference type="ARBA" id="ARBA00022723"/>
    </source>
</evidence>
<dbReference type="AlphaFoldDB" id="A0A336K2W1"/>
<accession>A0A336K2W1</accession>
<dbReference type="GO" id="GO:0005737">
    <property type="term" value="C:cytoplasm"/>
    <property type="evidence" value="ECO:0007669"/>
    <property type="project" value="TreeGrafter"/>
</dbReference>
<keyword evidence="5" id="KW-0479">Metal-binding</keyword>
<dbReference type="GO" id="GO:0051537">
    <property type="term" value="F:2 iron, 2 sulfur cluster binding"/>
    <property type="evidence" value="ECO:0007669"/>
    <property type="project" value="UniProtKB-KW"/>
</dbReference>
<keyword evidence="7" id="KW-0560">Oxidoreductase</keyword>
<dbReference type="PRINTS" id="PR00411">
    <property type="entry name" value="PNDRDTASEI"/>
</dbReference>
<keyword evidence="9" id="KW-0411">Iron-sulfur</keyword>
<dbReference type="EMBL" id="UFQS01000056">
    <property type="protein sequence ID" value="SSW98741.1"/>
    <property type="molecule type" value="Genomic_DNA"/>
</dbReference>
<dbReference type="SUPFAM" id="SSF55424">
    <property type="entry name" value="FAD/NAD-linked reductases, dimerisation (C-terminal) domain"/>
    <property type="match status" value="1"/>
</dbReference>
<keyword evidence="6" id="KW-0274">FAD</keyword>
<dbReference type="FunFam" id="2.102.10.10:FF:000003">
    <property type="entry name" value="apoptosis-inducing factor 3 isoform X2"/>
    <property type="match status" value="1"/>
</dbReference>
<dbReference type="InterPro" id="IPR036188">
    <property type="entry name" value="FAD/NAD-bd_sf"/>
</dbReference>
<dbReference type="InterPro" id="IPR016156">
    <property type="entry name" value="FAD/NAD-linked_Rdtase_dimer_sf"/>
</dbReference>
<evidence type="ECO:0000256" key="1">
    <source>
        <dbReference type="ARBA" id="ARBA00001974"/>
    </source>
</evidence>
<feature type="region of interest" description="Disordered" evidence="10">
    <location>
        <begin position="208"/>
        <end position="229"/>
    </location>
</feature>
<comment type="cofactor">
    <cofactor evidence="1">
        <name>FAD</name>
        <dbReference type="ChEBI" id="CHEBI:57692"/>
    </cofactor>
</comment>
<dbReference type="Gene3D" id="3.50.50.60">
    <property type="entry name" value="FAD/NAD(P)-binding domain"/>
    <property type="match status" value="2"/>
</dbReference>
<evidence type="ECO:0000256" key="10">
    <source>
        <dbReference type="SAM" id="MobiDB-lite"/>
    </source>
</evidence>
<dbReference type="InterPro" id="IPR036922">
    <property type="entry name" value="Rieske_2Fe-2S_sf"/>
</dbReference>
<gene>
    <name evidence="12" type="primary">CSON012282</name>
</gene>
<name>A0A336K2W1_CULSO</name>
<dbReference type="SUPFAM" id="SSF51905">
    <property type="entry name" value="FAD/NAD(P)-binding domain"/>
    <property type="match status" value="2"/>
</dbReference>
<sequence>MSFWIHSIPFASRDGWAISEGHAINIHNPTDTNLIPAGVRGSFKLNLNASDGIFNISTHNVLIVSACPGFISHNAYKAACLSLPSGVSSSPFVNNAFATSLNVSGMFATIQQIIRLPLLTYKSRICLRDSAQAGVFSTIGDSKVILARLGKIGRISSAGYVASSAIFNTCIALNARALTPVVNVKISITVAVNFISMGSINCKNFSSVKDSDNETEPNKMPATDTQSSPSNDEIIEGVVCKETDLNDNQMKAFDLEGHGKVLVVKQHGTFKAVGTKCSHFGAPLETGSLGDGRVRCPWHGACFSLNTGDIEDFPGLDSLPCYQVQVENGDVKVRAKKKDLEANKRVKTMTLRDNKDERTFVVVGAGPSGAVCAETLRQEGFGGRLVLIGKEPHLPYDRVKVTKAMNLSADKLKLRDQAFYDTNSIETMLGVEASELNPNSKEVVLSNGYRIKYDKIYIATGSSPRKLDLPGANLKNVVVARTVDDSMYIESQLGKDKHVVVLGVSFIGLEAAAYCVSKVASVTVIGRDNVPLKPVFGQAIGARIQQFMESKGVVFKMNNGIAKCNGNDHGDLVSVELNDGEVLPADICIMGVGSTLNTDFMKTCGITVNRNGSIDTNEYLQSTNSDIYVGGDIANAPVFSSNNEKATIGHYGLAQYHGRTAAFNMVGKTKELKAVPFFWTMLFGTSFKYAGHGRASDSLVFGDLEKLDYVAYYLNDDNKVISISSCGYTAGPIVAHWAEFTSQGKTLYRKDLEPDPHAWVQQINN</sequence>
<dbReference type="InterPro" id="IPR050446">
    <property type="entry name" value="FAD-oxidoreductase/Apoptosis"/>
</dbReference>
<keyword evidence="3" id="KW-0285">Flavoprotein</keyword>
<dbReference type="PRINTS" id="PR00368">
    <property type="entry name" value="FADPNR"/>
</dbReference>
<feature type="domain" description="Rieske" evidence="11">
    <location>
        <begin position="237"/>
        <end position="333"/>
    </location>
</feature>
<keyword evidence="4" id="KW-0001">2Fe-2S</keyword>
<dbReference type="CDD" id="cd03478">
    <property type="entry name" value="Rieske_AIFL_N"/>
    <property type="match status" value="1"/>
</dbReference>
<evidence type="ECO:0000256" key="9">
    <source>
        <dbReference type="ARBA" id="ARBA00023014"/>
    </source>
</evidence>
<dbReference type="VEuPathDB" id="VectorBase:CSON012282"/>
<evidence type="ECO:0000313" key="13">
    <source>
        <dbReference type="EMBL" id="SSX19127.1"/>
    </source>
</evidence>
<keyword evidence="8" id="KW-0408">Iron</keyword>
<dbReference type="OMA" id="RNAQDQG"/>
<proteinExistence type="inferred from homology"/>
<dbReference type="Gene3D" id="2.102.10.10">
    <property type="entry name" value="Rieske [2Fe-2S] iron-sulphur domain"/>
    <property type="match status" value="1"/>
</dbReference>
<dbReference type="InterPro" id="IPR023753">
    <property type="entry name" value="FAD/NAD-binding_dom"/>
</dbReference>
<evidence type="ECO:0000256" key="2">
    <source>
        <dbReference type="ARBA" id="ARBA00006442"/>
    </source>
</evidence>